<feature type="chain" id="PRO_5007701537" evidence="2">
    <location>
        <begin position="21"/>
        <end position="89"/>
    </location>
</feature>
<sequence length="89" mass="9929">MIFAPLIFPMLTVFCINVDGKRKCGPNEEWVPCCASGCELRCDDVEPILCYKKCFPPQCQCKKSGNFRRNKAGKCVPSNKCPAKSVTVH</sequence>
<dbReference type="Proteomes" id="UP000277928">
    <property type="component" value="Unassembled WGS sequence"/>
</dbReference>
<dbReference type="Gene3D" id="2.10.25.10">
    <property type="entry name" value="Laminin"/>
    <property type="match status" value="1"/>
</dbReference>
<evidence type="ECO:0000259" key="3">
    <source>
        <dbReference type="Pfam" id="PF01826"/>
    </source>
</evidence>
<evidence type="ECO:0000313" key="6">
    <source>
        <dbReference type="Proteomes" id="UP000277928"/>
    </source>
</evidence>
<reference evidence="5 6" key="2">
    <citation type="submission" date="2018-08" db="EMBL/GenBank/DDBJ databases">
        <authorList>
            <person name="Laetsch R D."/>
            <person name="Stevens L."/>
            <person name="Kumar S."/>
            <person name="Blaxter L. M."/>
        </authorList>
    </citation>
    <scope>NUCLEOTIDE SEQUENCE [LARGE SCALE GENOMIC DNA]</scope>
</reference>
<dbReference type="SUPFAM" id="SSF57567">
    <property type="entry name" value="Serine protease inhibitors"/>
    <property type="match status" value="1"/>
</dbReference>
<dbReference type="EMBL" id="UYRX01000651">
    <property type="protein sequence ID" value="VDK84971.1"/>
    <property type="molecule type" value="Genomic_DNA"/>
</dbReference>
<proteinExistence type="evidence at transcript level"/>
<organism evidence="4">
    <name type="scientific">Litomosoides sigmodontis</name>
    <name type="common">Filarial nematode worm</name>
    <dbReference type="NCBI Taxonomy" id="42156"/>
    <lineage>
        <taxon>Eukaryota</taxon>
        <taxon>Metazoa</taxon>
        <taxon>Ecdysozoa</taxon>
        <taxon>Nematoda</taxon>
        <taxon>Chromadorea</taxon>
        <taxon>Rhabditida</taxon>
        <taxon>Spirurina</taxon>
        <taxon>Spiruromorpha</taxon>
        <taxon>Filarioidea</taxon>
        <taxon>Onchocercidae</taxon>
        <taxon>Litomosoides</taxon>
    </lineage>
</organism>
<protein>
    <submittedName>
        <fullName evidence="4">Serine protease inhibitor 1</fullName>
    </submittedName>
</protein>
<dbReference type="InterPro" id="IPR036084">
    <property type="entry name" value="Ser_inhib-like_sf"/>
</dbReference>
<evidence type="ECO:0000256" key="1">
    <source>
        <dbReference type="ARBA" id="ARBA00022900"/>
    </source>
</evidence>
<evidence type="ECO:0000313" key="4">
    <source>
        <dbReference type="EMBL" id="AAZ38764.1"/>
    </source>
</evidence>
<dbReference type="OMA" id="CCASGCE"/>
<dbReference type="EMBL" id="DQ013158">
    <property type="protein sequence ID" value="AAZ38764.1"/>
    <property type="molecule type" value="Genomic_DNA"/>
</dbReference>
<keyword evidence="2" id="KW-0732">Signal</keyword>
<dbReference type="GO" id="GO:0004867">
    <property type="term" value="F:serine-type endopeptidase inhibitor activity"/>
    <property type="evidence" value="ECO:0007669"/>
    <property type="project" value="UniProtKB-KW"/>
</dbReference>
<dbReference type="Pfam" id="PF01826">
    <property type="entry name" value="TIL"/>
    <property type="match status" value="1"/>
</dbReference>
<gene>
    <name evidence="5" type="ORF">NLS_LOCUS6898</name>
</gene>
<keyword evidence="1 4" id="KW-0722">Serine protease inhibitor</keyword>
<name>Q2VMT5_LITSI</name>
<keyword evidence="6" id="KW-1185">Reference proteome</keyword>
<accession>Q2VMT5</accession>
<dbReference type="CDD" id="cd19941">
    <property type="entry name" value="TIL"/>
    <property type="match status" value="1"/>
</dbReference>
<feature type="signal peptide" evidence="2">
    <location>
        <begin position="1"/>
        <end position="20"/>
    </location>
</feature>
<dbReference type="InterPro" id="IPR002919">
    <property type="entry name" value="TIL_dom"/>
</dbReference>
<reference evidence="4" key="1">
    <citation type="journal article" date="2005" name="J. Biol. Chem.">
        <title>Characterization of a novel filarial serine protease inhibitor, Ov-SPI-1, from Onchocerca volvulus, with potential multifunctional roles during development of the parasite.</title>
        <authorList>
            <person name="Ford L."/>
            <person name="Guiliano D.B."/>
            <person name="Oksov Y."/>
            <person name="Debnath A.K."/>
            <person name="Liu J."/>
            <person name="Williams S.A."/>
            <person name="Blaxter M.L."/>
            <person name="Lustigman S."/>
        </authorList>
    </citation>
    <scope>NUCLEOTIDE SEQUENCE</scope>
</reference>
<feature type="domain" description="TIL" evidence="3">
    <location>
        <begin position="24"/>
        <end position="81"/>
    </location>
</feature>
<dbReference type="AlphaFoldDB" id="Q2VMT5"/>
<evidence type="ECO:0000256" key="2">
    <source>
        <dbReference type="SAM" id="SignalP"/>
    </source>
</evidence>
<keyword evidence="4" id="KW-0646">Protease inhibitor</keyword>
<evidence type="ECO:0000313" key="5">
    <source>
        <dbReference type="EMBL" id="VDK84971.1"/>
    </source>
</evidence>
<dbReference type="EMBL" id="DQ013157">
    <property type="protein sequence ID" value="AAZ38763.1"/>
    <property type="molecule type" value="mRNA"/>
</dbReference>